<proteinExistence type="predicted"/>
<reference evidence="2 3" key="1">
    <citation type="submission" date="2014-11" db="EMBL/GenBank/DDBJ databases">
        <title>Complete Genome Sequence of Pseudoalteromonas sp. Strain OCN003 Isolated from Kaneohe Bay, Oahu, Hawaii.</title>
        <authorList>
            <person name="Beurmann S."/>
            <person name="Videau P."/>
            <person name="Ushijima B."/>
            <person name="Smith A.M."/>
            <person name="Aeby G.S."/>
            <person name="Callahan S.M."/>
            <person name="Belcaid M."/>
        </authorList>
    </citation>
    <scope>NUCLEOTIDE SEQUENCE [LARGE SCALE GENOMIC DNA]</scope>
    <source>
        <strain evidence="2 3">OCN003</strain>
    </source>
</reference>
<dbReference type="eggNOG" id="COG1639">
    <property type="taxonomic scope" value="Bacteria"/>
</dbReference>
<dbReference type="RefSeq" id="WP_038642408.1">
    <property type="nucleotide sequence ID" value="NZ_CP009888.1"/>
</dbReference>
<dbReference type="Proteomes" id="UP000030341">
    <property type="component" value="Chromosome 1"/>
</dbReference>
<dbReference type="KEGG" id="pseo:OM33_13375"/>
<dbReference type="PANTHER" id="PTHR33525">
    <property type="match status" value="1"/>
</dbReference>
<dbReference type="AlphaFoldDB" id="A0A0A7EH58"/>
<evidence type="ECO:0000313" key="3">
    <source>
        <dbReference type="Proteomes" id="UP000030341"/>
    </source>
</evidence>
<dbReference type="InterPro" id="IPR013976">
    <property type="entry name" value="HDOD"/>
</dbReference>
<organism evidence="2 3">
    <name type="scientific">Pseudoalteromonas piratica</name>
    <dbReference type="NCBI Taxonomy" id="1348114"/>
    <lineage>
        <taxon>Bacteria</taxon>
        <taxon>Pseudomonadati</taxon>
        <taxon>Pseudomonadota</taxon>
        <taxon>Gammaproteobacteria</taxon>
        <taxon>Alteromonadales</taxon>
        <taxon>Pseudoalteromonadaceae</taxon>
        <taxon>Pseudoalteromonas</taxon>
    </lineage>
</organism>
<keyword evidence="3" id="KW-1185">Reference proteome</keyword>
<dbReference type="EMBL" id="CP009888">
    <property type="protein sequence ID" value="AIY65995.1"/>
    <property type="molecule type" value="Genomic_DNA"/>
</dbReference>
<feature type="domain" description="HDOD" evidence="1">
    <location>
        <begin position="18"/>
        <end position="213"/>
    </location>
</feature>
<evidence type="ECO:0000313" key="2">
    <source>
        <dbReference type="EMBL" id="AIY65995.1"/>
    </source>
</evidence>
<dbReference type="PANTHER" id="PTHR33525:SF6">
    <property type="entry name" value="HDOD DOMAIN-CONTAINING PROTEIN"/>
    <property type="match status" value="1"/>
</dbReference>
<dbReference type="Pfam" id="PF08668">
    <property type="entry name" value="HDOD"/>
    <property type="match status" value="1"/>
</dbReference>
<dbReference type="STRING" id="1348114.OM33_13375"/>
<name>A0A0A7EH58_9GAMM</name>
<dbReference type="PROSITE" id="PS51833">
    <property type="entry name" value="HDOD"/>
    <property type="match status" value="1"/>
</dbReference>
<accession>A0A0A7EH58</accession>
<evidence type="ECO:0000259" key="1">
    <source>
        <dbReference type="PROSITE" id="PS51833"/>
    </source>
</evidence>
<dbReference type="Gene3D" id="1.10.3210.10">
    <property type="entry name" value="Hypothetical protein af1432"/>
    <property type="match status" value="1"/>
</dbReference>
<dbReference type="HOGENOM" id="CLU_048246_2_1_6"/>
<dbReference type="SUPFAM" id="SSF109604">
    <property type="entry name" value="HD-domain/PDEase-like"/>
    <property type="match status" value="1"/>
</dbReference>
<protein>
    <recommendedName>
        <fullName evidence="1">HDOD domain-containing protein</fullName>
    </recommendedName>
</protein>
<dbReference type="OrthoDB" id="9784953at2"/>
<dbReference type="InterPro" id="IPR052340">
    <property type="entry name" value="RNase_Y/CdgJ"/>
</dbReference>
<gene>
    <name evidence="2" type="ORF">OM33_13375</name>
</gene>
<sequence length="283" mass="31847">MIEIDSKVLTDLESGFTIPPKPELLQSLQNELSSDSPELNTIASIVAEDVAIAAMVLKVINSPFYGLARTITDIKQAVMFLGLEGITNLVTGFLLEKAFDQTNCCIKLERFWDTASEIAAISTLIGKKLKSKVPTENLHMVGLFHDAGIPAMAMNYGDYVKVLAESNRDYHTSLIEREEANYRTNHAVVGYFLATSWNLPKNICQIILRHHDVSFLEKINFGQDQLTFATLKMAENIVHVNRRFVASPDWPYMKEKVLAVLDLDDEDYQDIKDDAEDFFNSAH</sequence>